<dbReference type="EMBL" id="CAKLCB010000229">
    <property type="protein sequence ID" value="CAH0517210.1"/>
    <property type="molecule type" value="Genomic_DNA"/>
</dbReference>
<gene>
    <name evidence="2" type="ORF">PBS001_LOCUS3836</name>
</gene>
<feature type="region of interest" description="Disordered" evidence="1">
    <location>
        <begin position="59"/>
        <end position="89"/>
    </location>
</feature>
<evidence type="ECO:0000256" key="1">
    <source>
        <dbReference type="SAM" id="MobiDB-lite"/>
    </source>
</evidence>
<organism evidence="2 3">
    <name type="scientific">Peronospora belbahrii</name>
    <dbReference type="NCBI Taxonomy" id="622444"/>
    <lineage>
        <taxon>Eukaryota</taxon>
        <taxon>Sar</taxon>
        <taxon>Stramenopiles</taxon>
        <taxon>Oomycota</taxon>
        <taxon>Peronosporomycetes</taxon>
        <taxon>Peronosporales</taxon>
        <taxon>Peronosporaceae</taxon>
        <taxon>Peronospora</taxon>
    </lineage>
</organism>
<proteinExistence type="predicted"/>
<accession>A0ABN8CWM8</accession>
<dbReference type="Proteomes" id="UP001158986">
    <property type="component" value="Unassembled WGS sequence"/>
</dbReference>
<reference evidence="2 3" key="1">
    <citation type="submission" date="2021-11" db="EMBL/GenBank/DDBJ databases">
        <authorList>
            <person name="Islam A."/>
            <person name="Islam S."/>
            <person name="Flora M.S."/>
            <person name="Rahman M."/>
            <person name="Ziaur R.M."/>
            <person name="Epstein J.H."/>
            <person name="Hassan M."/>
            <person name="Klassen M."/>
            <person name="Woodard K."/>
            <person name="Webb A."/>
            <person name="Webby R.J."/>
            <person name="El Zowalaty M.E."/>
        </authorList>
    </citation>
    <scope>NUCLEOTIDE SEQUENCE [LARGE SCALE GENOMIC DNA]</scope>
    <source>
        <strain evidence="2">Pbs1</strain>
    </source>
</reference>
<sequence length="223" mass="24954">MTSDWFDALGPIDDLVYRPRRVADFIGIELSLNKEILNKVLSKLQLVFLGQRRATPLPLAASPFPANQSEVSTTRHSEENEVSHDEKEERGFPARFGIPEALEIDGAHGADELSVEETDKVFEVLQPIAQNFFVKQPDQLKDVEDWKEFISGVELASSSSQTTFSEKLAAKCSYNELLQIIAAGKELRPTDTRAHAVEKELRVTGPRDQPPKKKLFLEEGSCC</sequence>
<feature type="compositionally biased region" description="Basic and acidic residues" evidence="1">
    <location>
        <begin position="73"/>
        <end position="89"/>
    </location>
</feature>
<comment type="caution">
    <text evidence="2">The sequence shown here is derived from an EMBL/GenBank/DDBJ whole genome shotgun (WGS) entry which is preliminary data.</text>
</comment>
<protein>
    <submittedName>
        <fullName evidence="2">Uncharacterized protein</fullName>
    </submittedName>
</protein>
<keyword evidence="3" id="KW-1185">Reference proteome</keyword>
<evidence type="ECO:0000313" key="2">
    <source>
        <dbReference type="EMBL" id="CAH0517210.1"/>
    </source>
</evidence>
<evidence type="ECO:0000313" key="3">
    <source>
        <dbReference type="Proteomes" id="UP001158986"/>
    </source>
</evidence>
<name>A0ABN8CWM8_9STRA</name>